<protein>
    <submittedName>
        <fullName evidence="1">Uncharacterized protein</fullName>
    </submittedName>
</protein>
<evidence type="ECO:0000313" key="2">
    <source>
        <dbReference type="Proteomes" id="UP001162029"/>
    </source>
</evidence>
<keyword evidence="2" id="KW-1185">Reference proteome</keyword>
<evidence type="ECO:0000313" key="1">
    <source>
        <dbReference type="EMBL" id="CAI5747211.1"/>
    </source>
</evidence>
<dbReference type="EMBL" id="CANTFM010002683">
    <property type="protein sequence ID" value="CAI5747211.1"/>
    <property type="molecule type" value="Genomic_DNA"/>
</dbReference>
<sequence>MSIKSSAYSKALVVAPLVSSTTSVTRVETIPEGVVRKSGAAPALDATYIPVSIEPYSRSSVEMTGSDDDTKIFGEKQNRLRTVTILEQRLQCIGPELEEELPRLPRDLNSDSIIADLLERFQQTK</sequence>
<accession>A0AAV0VDF1</accession>
<dbReference type="AlphaFoldDB" id="A0AAV0VDF1"/>
<reference evidence="1" key="1">
    <citation type="submission" date="2022-12" db="EMBL/GenBank/DDBJ databases">
        <authorList>
            <person name="Webb A."/>
        </authorList>
    </citation>
    <scope>NUCLEOTIDE SEQUENCE</scope>
    <source>
        <strain evidence="1">Pd1</strain>
    </source>
</reference>
<dbReference type="Proteomes" id="UP001162029">
    <property type="component" value="Unassembled WGS sequence"/>
</dbReference>
<proteinExistence type="predicted"/>
<gene>
    <name evidence="1" type="ORF">PDE001_LOCUS12134</name>
</gene>
<comment type="caution">
    <text evidence="1">The sequence shown here is derived from an EMBL/GenBank/DDBJ whole genome shotgun (WGS) entry which is preliminary data.</text>
</comment>
<organism evidence="1 2">
    <name type="scientific">Peronospora destructor</name>
    <dbReference type="NCBI Taxonomy" id="86335"/>
    <lineage>
        <taxon>Eukaryota</taxon>
        <taxon>Sar</taxon>
        <taxon>Stramenopiles</taxon>
        <taxon>Oomycota</taxon>
        <taxon>Peronosporomycetes</taxon>
        <taxon>Peronosporales</taxon>
        <taxon>Peronosporaceae</taxon>
        <taxon>Peronospora</taxon>
    </lineage>
</organism>
<name>A0AAV0VDF1_9STRA</name>